<protein>
    <recommendedName>
        <fullName evidence="7">Immunoglobulin V-set domain-containing protein</fullName>
    </recommendedName>
</protein>
<evidence type="ECO:0000256" key="1">
    <source>
        <dbReference type="ARBA" id="ARBA00004370"/>
    </source>
</evidence>
<comment type="subcellular location">
    <subcellularLocation>
        <location evidence="1">Membrane</location>
    </subcellularLocation>
</comment>
<organism evidence="8 9">
    <name type="scientific">Cirrhinus molitorella</name>
    <name type="common">mud carp</name>
    <dbReference type="NCBI Taxonomy" id="172907"/>
    <lineage>
        <taxon>Eukaryota</taxon>
        <taxon>Metazoa</taxon>
        <taxon>Chordata</taxon>
        <taxon>Craniata</taxon>
        <taxon>Vertebrata</taxon>
        <taxon>Euteleostomi</taxon>
        <taxon>Actinopterygii</taxon>
        <taxon>Neopterygii</taxon>
        <taxon>Teleostei</taxon>
        <taxon>Ostariophysi</taxon>
        <taxon>Cypriniformes</taxon>
        <taxon>Cyprinidae</taxon>
        <taxon>Labeoninae</taxon>
        <taxon>Labeonini</taxon>
        <taxon>Cirrhinus</taxon>
    </lineage>
</organism>
<feature type="region of interest" description="Disordered" evidence="5">
    <location>
        <begin position="253"/>
        <end position="295"/>
    </location>
</feature>
<evidence type="ECO:0000256" key="4">
    <source>
        <dbReference type="ARBA" id="ARBA00023180"/>
    </source>
</evidence>
<evidence type="ECO:0000259" key="7">
    <source>
        <dbReference type="Pfam" id="PF07686"/>
    </source>
</evidence>
<keyword evidence="6" id="KW-1133">Transmembrane helix</keyword>
<dbReference type="Pfam" id="PF07686">
    <property type="entry name" value="V-set"/>
    <property type="match status" value="1"/>
</dbReference>
<keyword evidence="4" id="KW-0325">Glycoprotein</keyword>
<dbReference type="InterPro" id="IPR013106">
    <property type="entry name" value="Ig_V-set"/>
</dbReference>
<feature type="domain" description="Immunoglobulin V-set" evidence="7">
    <location>
        <begin position="4"/>
        <end position="102"/>
    </location>
</feature>
<dbReference type="SUPFAM" id="SSF48726">
    <property type="entry name" value="Immunoglobulin"/>
    <property type="match status" value="1"/>
</dbReference>
<evidence type="ECO:0000256" key="5">
    <source>
        <dbReference type="SAM" id="MobiDB-lite"/>
    </source>
</evidence>
<keyword evidence="3 6" id="KW-0472">Membrane</keyword>
<evidence type="ECO:0000313" key="8">
    <source>
        <dbReference type="EMBL" id="KAL1281022.1"/>
    </source>
</evidence>
<sequence length="321" mass="36331">FSAETSVFVRTGASVQLDLQTQERSKINVFLWEKDKSNTIATYIIATKQVLNVSSYENRVKFNTETFSITLKNMMKTDNGLYTARSIEENDIFFAKYRVTVLDAVEVPIMTVNSNQSSGDSCTVNFTCRSHSLTLNSTYNSGSCSQMEVSYEVNFLILDCSQKSIICNHSNPVSWNHDRINVAQLCFFKDQTPKKEEKKSTPWWIVFVVLGVLIILILAGFIYCKCIKGAQKEVEGTVYAQVEGQEMQKLNSDCHTYDTPDRVQDQTQKEPADERPETTYCTVGQHQKPRIPPETDHTIYSAVFKQSNKKPPAISSDDASK</sequence>
<dbReference type="Gene3D" id="2.60.40.10">
    <property type="entry name" value="Immunoglobulins"/>
    <property type="match status" value="1"/>
</dbReference>
<dbReference type="Proteomes" id="UP001558613">
    <property type="component" value="Unassembled WGS sequence"/>
</dbReference>
<name>A0ABR3NW66_9TELE</name>
<feature type="transmembrane region" description="Helical" evidence="6">
    <location>
        <begin position="203"/>
        <end position="224"/>
    </location>
</feature>
<dbReference type="EMBL" id="JAYMGO010000002">
    <property type="protein sequence ID" value="KAL1281022.1"/>
    <property type="molecule type" value="Genomic_DNA"/>
</dbReference>
<reference evidence="8 9" key="1">
    <citation type="submission" date="2023-09" db="EMBL/GenBank/DDBJ databases">
        <authorList>
            <person name="Wang M."/>
        </authorList>
    </citation>
    <scope>NUCLEOTIDE SEQUENCE [LARGE SCALE GENOMIC DNA]</scope>
    <source>
        <strain evidence="8">GT-2023</strain>
        <tissue evidence="8">Liver</tissue>
    </source>
</reference>
<keyword evidence="9" id="KW-1185">Reference proteome</keyword>
<proteinExistence type="predicted"/>
<evidence type="ECO:0000256" key="2">
    <source>
        <dbReference type="ARBA" id="ARBA00022729"/>
    </source>
</evidence>
<feature type="compositionally biased region" description="Basic and acidic residues" evidence="5">
    <location>
        <begin position="255"/>
        <end position="277"/>
    </location>
</feature>
<dbReference type="PANTHER" id="PTHR12080">
    <property type="entry name" value="SIGNALING LYMPHOCYTIC ACTIVATION MOLECULE"/>
    <property type="match status" value="1"/>
</dbReference>
<dbReference type="PANTHER" id="PTHR12080:SF56">
    <property type="entry name" value="NATURAL KILLER CELL RECEPTOR 2B4"/>
    <property type="match status" value="1"/>
</dbReference>
<dbReference type="InterPro" id="IPR036179">
    <property type="entry name" value="Ig-like_dom_sf"/>
</dbReference>
<gene>
    <name evidence="8" type="ORF">QQF64_015622</name>
</gene>
<accession>A0ABR3NW66</accession>
<evidence type="ECO:0000256" key="6">
    <source>
        <dbReference type="SAM" id="Phobius"/>
    </source>
</evidence>
<comment type="caution">
    <text evidence="8">The sequence shown here is derived from an EMBL/GenBank/DDBJ whole genome shotgun (WGS) entry which is preliminary data.</text>
</comment>
<feature type="non-terminal residue" evidence="8">
    <location>
        <position position="1"/>
    </location>
</feature>
<keyword evidence="6" id="KW-0812">Transmembrane</keyword>
<dbReference type="InterPro" id="IPR013783">
    <property type="entry name" value="Ig-like_fold"/>
</dbReference>
<evidence type="ECO:0000256" key="3">
    <source>
        <dbReference type="ARBA" id="ARBA00023136"/>
    </source>
</evidence>
<dbReference type="InterPro" id="IPR015631">
    <property type="entry name" value="CD2/SLAM_rcpt"/>
</dbReference>
<evidence type="ECO:0000313" key="9">
    <source>
        <dbReference type="Proteomes" id="UP001558613"/>
    </source>
</evidence>
<keyword evidence="2" id="KW-0732">Signal</keyword>